<feature type="region of interest" description="Disordered" evidence="1">
    <location>
        <begin position="48"/>
        <end position="73"/>
    </location>
</feature>
<dbReference type="Proteomes" id="UP000321827">
    <property type="component" value="Unassembled WGS sequence"/>
</dbReference>
<accession>A0A511RL35</accession>
<organism evidence="2 3">
    <name type="scientific">Oceanithermus desulfurans NBRC 100063</name>
    <dbReference type="NCBI Taxonomy" id="1227550"/>
    <lineage>
        <taxon>Bacteria</taxon>
        <taxon>Thermotogati</taxon>
        <taxon>Deinococcota</taxon>
        <taxon>Deinococci</taxon>
        <taxon>Thermales</taxon>
        <taxon>Thermaceae</taxon>
        <taxon>Oceanithermus</taxon>
    </lineage>
</organism>
<name>A0A511RL35_9DEIN</name>
<feature type="compositionally biased region" description="Polar residues" evidence="1">
    <location>
        <begin position="8"/>
        <end position="20"/>
    </location>
</feature>
<gene>
    <name evidence="2" type="ORF">ODE01S_18020</name>
</gene>
<reference evidence="2 3" key="1">
    <citation type="submission" date="2019-07" db="EMBL/GenBank/DDBJ databases">
        <title>Whole genome shotgun sequence of Oceanithermus desulfurans NBRC 100063.</title>
        <authorList>
            <person name="Hosoyama A."/>
            <person name="Uohara A."/>
            <person name="Ohji S."/>
            <person name="Ichikawa N."/>
        </authorList>
    </citation>
    <scope>NUCLEOTIDE SEQUENCE [LARGE SCALE GENOMIC DNA]</scope>
    <source>
        <strain evidence="2 3">NBRC 100063</strain>
    </source>
</reference>
<proteinExistence type="predicted"/>
<evidence type="ECO:0000313" key="2">
    <source>
        <dbReference type="EMBL" id="GEM90368.1"/>
    </source>
</evidence>
<evidence type="ECO:0000256" key="1">
    <source>
        <dbReference type="SAM" id="MobiDB-lite"/>
    </source>
</evidence>
<dbReference type="AlphaFoldDB" id="A0A511RL35"/>
<sequence>MGSAAKIMSSSAINAPTTAPSAPPEKSMFTNHLLKSSLYVFYYAQGPPRRLDEPPSGPRRRFLNQPGVETRPGPQLLHLDELVFGAGQGVTGGPIQC</sequence>
<evidence type="ECO:0000313" key="3">
    <source>
        <dbReference type="Proteomes" id="UP000321827"/>
    </source>
</evidence>
<protein>
    <submittedName>
        <fullName evidence="2">Uncharacterized protein</fullName>
    </submittedName>
</protein>
<comment type="caution">
    <text evidence="2">The sequence shown here is derived from an EMBL/GenBank/DDBJ whole genome shotgun (WGS) entry which is preliminary data.</text>
</comment>
<dbReference type="EMBL" id="BJXN01000013">
    <property type="protein sequence ID" value="GEM90368.1"/>
    <property type="molecule type" value="Genomic_DNA"/>
</dbReference>
<feature type="region of interest" description="Disordered" evidence="1">
    <location>
        <begin position="1"/>
        <end position="27"/>
    </location>
</feature>